<feature type="binding site" evidence="6">
    <location>
        <position position="79"/>
    </location>
    <ligand>
        <name>(6S)-5-formyl-5,6,7,8-tetrahydrofolate</name>
        <dbReference type="ChEBI" id="CHEBI:57457"/>
    </ligand>
</feature>
<dbReference type="CDD" id="cd14858">
    <property type="entry name" value="TrmE_N"/>
    <property type="match status" value="1"/>
</dbReference>
<dbReference type="CDD" id="cd04164">
    <property type="entry name" value="trmE"/>
    <property type="match status" value="1"/>
</dbReference>
<dbReference type="Gene3D" id="3.30.1360.120">
    <property type="entry name" value="Probable tRNA modification gtpase trme, domain 1"/>
    <property type="match status" value="1"/>
</dbReference>
<evidence type="ECO:0000313" key="8">
    <source>
        <dbReference type="EMBL" id="RKS85568.1"/>
    </source>
</evidence>
<comment type="cofactor">
    <cofactor evidence="6">
        <name>K(+)</name>
        <dbReference type="ChEBI" id="CHEBI:29103"/>
    </cofactor>
    <text evidence="6">Binds 1 potassium ion per subunit.</text>
</comment>
<comment type="subcellular location">
    <subcellularLocation>
        <location evidence="6">Cytoplasm</location>
    </subcellularLocation>
</comment>
<comment type="caution">
    <text evidence="6">Lacks conserved residue(s) required for the propagation of feature annotation.</text>
</comment>
<dbReference type="PRINTS" id="PR00326">
    <property type="entry name" value="GTP1OBG"/>
</dbReference>
<dbReference type="Pfam" id="PF12631">
    <property type="entry name" value="MnmE_helical"/>
    <property type="match status" value="1"/>
</dbReference>
<feature type="binding site" evidence="6">
    <location>
        <position position="231"/>
    </location>
    <ligand>
        <name>Mg(2+)</name>
        <dbReference type="ChEBI" id="CHEBI:18420"/>
    </ligand>
</feature>
<dbReference type="InterPro" id="IPR018948">
    <property type="entry name" value="GTP-bd_TrmE_N"/>
</dbReference>
<keyword evidence="4 6" id="KW-0630">Potassium</keyword>
<feature type="binding site" evidence="6">
    <location>
        <begin position="246"/>
        <end position="252"/>
    </location>
    <ligand>
        <name>GTP</name>
        <dbReference type="ChEBI" id="CHEBI:37565"/>
    </ligand>
</feature>
<name>A0ABX9SV87_SPHMI</name>
<feature type="binding site" evidence="6">
    <location>
        <position position="431"/>
    </location>
    <ligand>
        <name>(6S)-5-formyl-5,6,7,8-tetrahydrofolate</name>
        <dbReference type="ChEBI" id="CHEBI:57457"/>
    </ligand>
</feature>
<comment type="function">
    <text evidence="6">Exhibits a very high intrinsic GTPase hydrolysis rate. Involved in the addition of a carboxymethylaminomethyl (cmnm) group at the wobble position (U34) of certain tRNAs, forming tRNA-cmnm(5)s(2)U34.</text>
</comment>
<evidence type="ECO:0000256" key="6">
    <source>
        <dbReference type="HAMAP-Rule" id="MF_00379"/>
    </source>
</evidence>
<gene>
    <name evidence="6" type="primary">mnmE</name>
    <name evidence="6" type="synonym">trmE</name>
    <name evidence="8" type="ORF">DFR51_3488</name>
</gene>
<proteinExistence type="inferred from homology"/>
<dbReference type="Proteomes" id="UP000276029">
    <property type="component" value="Unassembled WGS sequence"/>
</dbReference>
<evidence type="ECO:0000259" key="7">
    <source>
        <dbReference type="PROSITE" id="PS51709"/>
    </source>
</evidence>
<evidence type="ECO:0000256" key="1">
    <source>
        <dbReference type="ARBA" id="ARBA00011043"/>
    </source>
</evidence>
<organism evidence="8 9">
    <name type="scientific">Sphingosinicella microcystinivorans</name>
    <dbReference type="NCBI Taxonomy" id="335406"/>
    <lineage>
        <taxon>Bacteria</taxon>
        <taxon>Pseudomonadati</taxon>
        <taxon>Pseudomonadota</taxon>
        <taxon>Alphaproteobacteria</taxon>
        <taxon>Sphingomonadales</taxon>
        <taxon>Sphingosinicellaceae</taxon>
        <taxon>Sphingosinicella</taxon>
    </lineage>
</organism>
<keyword evidence="2 6" id="KW-0819">tRNA processing</keyword>
<comment type="subunit">
    <text evidence="6">Homodimer. Heterotetramer of two MnmE and two MnmG subunits.</text>
</comment>
<keyword evidence="6" id="KW-0460">Magnesium</keyword>
<sequence length="431" mass="45496">MIEKKTIFSLSSGRPPAGVAVVRVSGPAAGAALLALGGRVPPPRRATLVRLRDAGTAIDDALVLWFPAPGSFTGEDVAELHVTGGPAVVAALLRALGTVEGLRPAEPGEFTRRAFDNGKLDLTEAEGLADLIDAETEAQRCQALRQASGGLRTRAESWHARLLSVLAETEAALDFSDDEEDVSTRLVEGEGPEIMALVREMEDHLGNYHFAERLRRGLTIVLLGAPNAGKSSLINALAKRDVAIVSPEAGTTRDLIEVHLDLGGVAATLVDTAGLRDAAGAVEAEGVRRARQRADESDLVVFLLGPDDREAHIPAGAIVVESKADIRHGHADTRLRVSAVTGEGLAALEALLVERADALVGAGQDALVTHARQRDALAECRDALATAFEEHDAVLRAESLRLAMRALGRLTGRVGVEDILDIVFGRFCIGK</sequence>
<dbReference type="InterPro" id="IPR005225">
    <property type="entry name" value="Small_GTP-bd"/>
</dbReference>
<dbReference type="RefSeq" id="WP_121053397.1">
    <property type="nucleotide sequence ID" value="NZ_AP018711.1"/>
</dbReference>
<dbReference type="InterPro" id="IPR006073">
    <property type="entry name" value="GTP-bd"/>
</dbReference>
<dbReference type="PANTHER" id="PTHR42714:SF2">
    <property type="entry name" value="TRNA MODIFICATION GTPASE GTPBP3, MITOCHONDRIAL"/>
    <property type="match status" value="1"/>
</dbReference>
<dbReference type="NCBIfam" id="TIGR00231">
    <property type="entry name" value="small_GTP"/>
    <property type="match status" value="1"/>
</dbReference>
<feature type="domain" description="TrmE-type G" evidence="7">
    <location>
        <begin position="217"/>
        <end position="357"/>
    </location>
</feature>
<protein>
    <recommendedName>
        <fullName evidence="6">tRNA modification GTPase MnmE</fullName>
        <ecNumber evidence="6">3.6.-.-</ecNumber>
    </recommendedName>
</protein>
<evidence type="ECO:0000256" key="3">
    <source>
        <dbReference type="ARBA" id="ARBA00022741"/>
    </source>
</evidence>
<dbReference type="SUPFAM" id="SSF52540">
    <property type="entry name" value="P-loop containing nucleoside triphosphate hydrolases"/>
    <property type="match status" value="1"/>
</dbReference>
<feature type="binding site" evidence="6">
    <location>
        <begin position="271"/>
        <end position="274"/>
    </location>
    <ligand>
        <name>GTP</name>
        <dbReference type="ChEBI" id="CHEBI:37565"/>
    </ligand>
</feature>
<evidence type="ECO:0000256" key="5">
    <source>
        <dbReference type="ARBA" id="ARBA00023134"/>
    </source>
</evidence>
<dbReference type="InterPro" id="IPR027368">
    <property type="entry name" value="MnmE_dom2"/>
</dbReference>
<feature type="binding site" evidence="6">
    <location>
        <position position="252"/>
    </location>
    <ligand>
        <name>Mg(2+)</name>
        <dbReference type="ChEBI" id="CHEBI:18420"/>
    </ligand>
</feature>
<dbReference type="InterPro" id="IPR027266">
    <property type="entry name" value="TrmE/GcvT-like"/>
</dbReference>
<keyword evidence="3 6" id="KW-0547">Nucleotide-binding</keyword>
<dbReference type="Gene3D" id="1.20.120.430">
    <property type="entry name" value="tRNA modification GTPase MnmE domain 2"/>
    <property type="match status" value="1"/>
</dbReference>
<keyword evidence="6" id="KW-0963">Cytoplasm</keyword>
<feature type="binding site" evidence="6">
    <location>
        <begin position="227"/>
        <end position="232"/>
    </location>
    <ligand>
        <name>GTP</name>
        <dbReference type="ChEBI" id="CHEBI:37565"/>
    </ligand>
</feature>
<comment type="caution">
    <text evidence="8">The sequence shown here is derived from an EMBL/GenBank/DDBJ whole genome shotgun (WGS) entry which is preliminary data.</text>
</comment>
<dbReference type="PANTHER" id="PTHR42714">
    <property type="entry name" value="TRNA MODIFICATION GTPASE GTPBP3"/>
    <property type="match status" value="1"/>
</dbReference>
<comment type="similarity">
    <text evidence="1 6">Belongs to the TRAFAC class TrmE-Era-EngA-EngB-Septin-like GTPase superfamily. TrmE GTPase family.</text>
</comment>
<keyword evidence="5 6" id="KW-0342">GTP-binding</keyword>
<dbReference type="EMBL" id="RBWX01000011">
    <property type="protein sequence ID" value="RKS85568.1"/>
    <property type="molecule type" value="Genomic_DNA"/>
</dbReference>
<reference evidence="8 9" key="1">
    <citation type="submission" date="2018-10" db="EMBL/GenBank/DDBJ databases">
        <title>Genomic Encyclopedia of Type Strains, Phase IV (KMG-IV): sequencing the most valuable type-strain genomes for metagenomic binning, comparative biology and taxonomic classification.</title>
        <authorList>
            <person name="Goeker M."/>
        </authorList>
    </citation>
    <scope>NUCLEOTIDE SEQUENCE [LARGE SCALE GENOMIC DNA]</scope>
    <source>
        <strain evidence="8 9">DSM 19791</strain>
    </source>
</reference>
<feature type="binding site" evidence="6">
    <location>
        <position position="119"/>
    </location>
    <ligand>
        <name>(6S)-5-formyl-5,6,7,8-tetrahydrofolate</name>
        <dbReference type="ChEBI" id="CHEBI:57457"/>
    </ligand>
</feature>
<dbReference type="PROSITE" id="PS51709">
    <property type="entry name" value="G_TRME"/>
    <property type="match status" value="1"/>
</dbReference>
<accession>A0ABX9SV87</accession>
<dbReference type="InterPro" id="IPR025867">
    <property type="entry name" value="MnmE_helical"/>
</dbReference>
<dbReference type="InterPro" id="IPR027417">
    <property type="entry name" value="P-loop_NTPase"/>
</dbReference>
<evidence type="ECO:0000313" key="9">
    <source>
        <dbReference type="Proteomes" id="UP000276029"/>
    </source>
</evidence>
<feature type="binding site" evidence="6">
    <location>
        <position position="23"/>
    </location>
    <ligand>
        <name>(6S)-5-formyl-5,6,7,8-tetrahydrofolate</name>
        <dbReference type="ChEBI" id="CHEBI:57457"/>
    </ligand>
</feature>
<dbReference type="Pfam" id="PF01926">
    <property type="entry name" value="MMR_HSR1"/>
    <property type="match status" value="1"/>
</dbReference>
<dbReference type="HAMAP" id="MF_00379">
    <property type="entry name" value="GTPase_MnmE"/>
    <property type="match status" value="1"/>
</dbReference>
<dbReference type="InterPro" id="IPR031168">
    <property type="entry name" value="G_TrmE"/>
</dbReference>
<dbReference type="Gene3D" id="3.40.50.300">
    <property type="entry name" value="P-loop containing nucleotide triphosphate hydrolases"/>
    <property type="match status" value="1"/>
</dbReference>
<dbReference type="EC" id="3.6.-.-" evidence="6"/>
<keyword evidence="9" id="KW-1185">Reference proteome</keyword>
<dbReference type="InterPro" id="IPR004520">
    <property type="entry name" value="GTPase_MnmE"/>
</dbReference>
<dbReference type="SUPFAM" id="SSF116878">
    <property type="entry name" value="TrmE connector domain"/>
    <property type="match status" value="1"/>
</dbReference>
<keyword evidence="6" id="KW-0378">Hydrolase</keyword>
<keyword evidence="6" id="KW-0479">Metal-binding</keyword>
<dbReference type="NCBIfam" id="NF003661">
    <property type="entry name" value="PRK05291.1-3"/>
    <property type="match status" value="1"/>
</dbReference>
<dbReference type="Pfam" id="PF10396">
    <property type="entry name" value="TrmE_N"/>
    <property type="match status" value="1"/>
</dbReference>
<evidence type="ECO:0000256" key="2">
    <source>
        <dbReference type="ARBA" id="ARBA00022694"/>
    </source>
</evidence>
<evidence type="ECO:0000256" key="4">
    <source>
        <dbReference type="ARBA" id="ARBA00022958"/>
    </source>
</evidence>